<dbReference type="SUPFAM" id="SSF46689">
    <property type="entry name" value="Homeodomain-like"/>
    <property type="match status" value="1"/>
</dbReference>
<keyword evidence="8" id="KW-1185">Reference proteome</keyword>
<keyword evidence="2 4" id="KW-0238">DNA-binding</keyword>
<protein>
    <submittedName>
        <fullName evidence="6">TetR/AcrR family transcriptional regulator</fullName>
    </submittedName>
</protein>
<dbReference type="PANTHER" id="PTHR30055">
    <property type="entry name" value="HTH-TYPE TRANSCRIPTIONAL REGULATOR RUTR"/>
    <property type="match status" value="1"/>
</dbReference>
<dbReference type="PANTHER" id="PTHR30055:SF148">
    <property type="entry name" value="TETR-FAMILY TRANSCRIPTIONAL REGULATOR"/>
    <property type="match status" value="1"/>
</dbReference>
<sequence>MRASGAAPAPARRGRPRDAARDRALLAATLAVLAESGYGGLTTAAVAARAGVSTATLYRRWSSKEEMVLAAAAAFTADLEQRPDTGSLEGDLRLLLRDKATGLTGENGRLMRALIGEAAHNVTLAEALTAAFMTPVRDRVEEVVRRAVDRGEIAPVEDADLVADFVIGPMVSRLLLTARPTEAADAEGTADRLLPFLLRAVGGPLQPLQQPDGTR</sequence>
<gene>
    <name evidence="6" type="ORF">PV399_01205</name>
    <name evidence="7" type="ORF">PV666_12515</name>
</gene>
<dbReference type="GeneID" id="69808381"/>
<dbReference type="RefSeq" id="WP_010353709.1">
    <property type="nucleotide sequence ID" value="NZ_CP122369.1"/>
</dbReference>
<reference evidence="6 8" key="1">
    <citation type="journal article" date="2023" name="Microb. Genom.">
        <title>Mesoterricola silvestris gen. nov., sp. nov., Mesoterricola sediminis sp. nov., Geothrix oryzae sp. nov., Geothrix edaphica sp. nov., Geothrix rubra sp. nov., and Geothrix limicola sp. nov., six novel members of Acidobacteriota isolated from soils.</title>
        <authorList>
            <person name="Weisberg A.J."/>
            <person name="Pearce E."/>
            <person name="Kramer C.G."/>
            <person name="Chang J.H."/>
            <person name="Clarke C.R."/>
        </authorList>
    </citation>
    <scope>NUCLEOTIDE SEQUENCE</scope>
    <source>
        <strain evidence="7 8">NB05-1H</strain>
        <strain evidence="6">NRRL_B-16521</strain>
    </source>
</reference>
<dbReference type="EMBL" id="JARAWC010000001">
    <property type="protein sequence ID" value="MDX2958340.1"/>
    <property type="molecule type" value="Genomic_DNA"/>
</dbReference>
<dbReference type="InterPro" id="IPR009057">
    <property type="entry name" value="Homeodomain-like_sf"/>
</dbReference>
<proteinExistence type="predicted"/>
<evidence type="ECO:0000259" key="5">
    <source>
        <dbReference type="PROSITE" id="PS50977"/>
    </source>
</evidence>
<evidence type="ECO:0000313" key="7">
    <source>
        <dbReference type="EMBL" id="MDX3018707.1"/>
    </source>
</evidence>
<dbReference type="InterPro" id="IPR023772">
    <property type="entry name" value="DNA-bd_HTH_TetR-type_CS"/>
</dbReference>
<dbReference type="Gene3D" id="1.10.10.60">
    <property type="entry name" value="Homeodomain-like"/>
    <property type="match status" value="1"/>
</dbReference>
<accession>A0AAP6EDN1</accession>
<feature type="DNA-binding region" description="H-T-H motif" evidence="4">
    <location>
        <begin position="42"/>
        <end position="61"/>
    </location>
</feature>
<feature type="domain" description="HTH tetR-type" evidence="5">
    <location>
        <begin position="19"/>
        <end position="79"/>
    </location>
</feature>
<dbReference type="PROSITE" id="PS01081">
    <property type="entry name" value="HTH_TETR_1"/>
    <property type="match status" value="1"/>
</dbReference>
<dbReference type="Gene3D" id="1.10.357.10">
    <property type="entry name" value="Tetracycline Repressor, domain 2"/>
    <property type="match status" value="1"/>
</dbReference>
<dbReference type="GO" id="GO:0000976">
    <property type="term" value="F:transcription cis-regulatory region binding"/>
    <property type="evidence" value="ECO:0007669"/>
    <property type="project" value="TreeGrafter"/>
</dbReference>
<dbReference type="InterPro" id="IPR050109">
    <property type="entry name" value="HTH-type_TetR-like_transc_reg"/>
</dbReference>
<dbReference type="InterPro" id="IPR036271">
    <property type="entry name" value="Tet_transcr_reg_TetR-rel_C_sf"/>
</dbReference>
<dbReference type="SUPFAM" id="SSF48498">
    <property type="entry name" value="Tetracyclin repressor-like, C-terminal domain"/>
    <property type="match status" value="1"/>
</dbReference>
<dbReference type="InterPro" id="IPR011075">
    <property type="entry name" value="TetR_C"/>
</dbReference>
<name>A0AAP6EDN1_9ACTN</name>
<evidence type="ECO:0000256" key="1">
    <source>
        <dbReference type="ARBA" id="ARBA00023015"/>
    </source>
</evidence>
<dbReference type="PROSITE" id="PS50977">
    <property type="entry name" value="HTH_TETR_2"/>
    <property type="match status" value="1"/>
</dbReference>
<dbReference type="InterPro" id="IPR001647">
    <property type="entry name" value="HTH_TetR"/>
</dbReference>
<dbReference type="Pfam" id="PF16859">
    <property type="entry name" value="TetR_C_11"/>
    <property type="match status" value="1"/>
</dbReference>
<dbReference type="Proteomes" id="UP001282288">
    <property type="component" value="Unassembled WGS sequence"/>
</dbReference>
<dbReference type="PRINTS" id="PR00455">
    <property type="entry name" value="HTHTETR"/>
</dbReference>
<dbReference type="Proteomes" id="UP001272987">
    <property type="component" value="Unassembled WGS sequence"/>
</dbReference>
<keyword evidence="3" id="KW-0804">Transcription</keyword>
<dbReference type="EMBL" id="JARAWP010000006">
    <property type="protein sequence ID" value="MDX3018707.1"/>
    <property type="molecule type" value="Genomic_DNA"/>
</dbReference>
<evidence type="ECO:0000313" key="6">
    <source>
        <dbReference type="EMBL" id="MDX2958340.1"/>
    </source>
</evidence>
<dbReference type="AlphaFoldDB" id="A0AAP6EDN1"/>
<organism evidence="6 9">
    <name type="scientific">Streptomyces acidiscabies</name>
    <dbReference type="NCBI Taxonomy" id="42234"/>
    <lineage>
        <taxon>Bacteria</taxon>
        <taxon>Bacillati</taxon>
        <taxon>Actinomycetota</taxon>
        <taxon>Actinomycetes</taxon>
        <taxon>Kitasatosporales</taxon>
        <taxon>Streptomycetaceae</taxon>
        <taxon>Streptomyces</taxon>
    </lineage>
</organism>
<evidence type="ECO:0000313" key="9">
    <source>
        <dbReference type="Proteomes" id="UP001282288"/>
    </source>
</evidence>
<dbReference type="GO" id="GO:0003700">
    <property type="term" value="F:DNA-binding transcription factor activity"/>
    <property type="evidence" value="ECO:0007669"/>
    <property type="project" value="TreeGrafter"/>
</dbReference>
<keyword evidence="1" id="KW-0805">Transcription regulation</keyword>
<evidence type="ECO:0000313" key="8">
    <source>
        <dbReference type="Proteomes" id="UP001272987"/>
    </source>
</evidence>
<evidence type="ECO:0000256" key="2">
    <source>
        <dbReference type="ARBA" id="ARBA00023125"/>
    </source>
</evidence>
<dbReference type="Pfam" id="PF00440">
    <property type="entry name" value="TetR_N"/>
    <property type="match status" value="1"/>
</dbReference>
<evidence type="ECO:0000256" key="4">
    <source>
        <dbReference type="PROSITE-ProRule" id="PRU00335"/>
    </source>
</evidence>
<comment type="caution">
    <text evidence="6">The sequence shown here is derived from an EMBL/GenBank/DDBJ whole genome shotgun (WGS) entry which is preliminary data.</text>
</comment>
<evidence type="ECO:0000256" key="3">
    <source>
        <dbReference type="ARBA" id="ARBA00023163"/>
    </source>
</evidence>